<reference evidence="1 2" key="1">
    <citation type="journal article" date="2019" name="Genome Biol. Evol.">
        <title>Insights into the evolution of the New World diploid cottons (Gossypium, subgenus Houzingenia) based on genome sequencing.</title>
        <authorList>
            <person name="Grover C.E."/>
            <person name="Arick M.A. 2nd"/>
            <person name="Thrash A."/>
            <person name="Conover J.L."/>
            <person name="Sanders W.S."/>
            <person name="Peterson D.G."/>
            <person name="Frelichowski J.E."/>
            <person name="Scheffler J.A."/>
            <person name="Scheffler B.E."/>
            <person name="Wendel J.F."/>
        </authorList>
    </citation>
    <scope>NUCLEOTIDE SEQUENCE [LARGE SCALE GENOMIC DNA]</scope>
    <source>
        <strain evidence="1">6</strain>
        <tissue evidence="1">Leaf</tissue>
    </source>
</reference>
<keyword evidence="2" id="KW-1185">Reference proteome</keyword>
<proteinExistence type="predicted"/>
<dbReference type="Proteomes" id="UP000593575">
    <property type="component" value="Unassembled WGS sequence"/>
</dbReference>
<evidence type="ECO:0000313" key="2">
    <source>
        <dbReference type="Proteomes" id="UP000593575"/>
    </source>
</evidence>
<gene>
    <name evidence="1" type="ORF">Goarm_005020</name>
</gene>
<comment type="caution">
    <text evidence="1">The sequence shown here is derived from an EMBL/GenBank/DDBJ whole genome shotgun (WGS) entry which is preliminary data.</text>
</comment>
<evidence type="ECO:0000313" key="1">
    <source>
        <dbReference type="EMBL" id="MBA0839271.1"/>
    </source>
</evidence>
<protein>
    <submittedName>
        <fullName evidence="1">Uncharacterized protein</fullName>
    </submittedName>
</protein>
<sequence length="97" mass="10898">MLSAVEEYMGKLEDSMEDVKESHNTLSECIHDLWEQSKDFVTMCLTSNRDNALNTIIEELEGELALCRAAVEEGVPSAALSYKDVLKPKEFVRIMSA</sequence>
<dbReference type="AlphaFoldDB" id="A0A7J9JYK4"/>
<name>A0A7J9JYK4_9ROSI</name>
<dbReference type="EMBL" id="JABFAE010000010">
    <property type="protein sequence ID" value="MBA0839271.1"/>
    <property type="molecule type" value="Genomic_DNA"/>
</dbReference>
<accession>A0A7J9JYK4</accession>
<organism evidence="1 2">
    <name type="scientific">Gossypium armourianum</name>
    <dbReference type="NCBI Taxonomy" id="34283"/>
    <lineage>
        <taxon>Eukaryota</taxon>
        <taxon>Viridiplantae</taxon>
        <taxon>Streptophyta</taxon>
        <taxon>Embryophyta</taxon>
        <taxon>Tracheophyta</taxon>
        <taxon>Spermatophyta</taxon>
        <taxon>Magnoliopsida</taxon>
        <taxon>eudicotyledons</taxon>
        <taxon>Gunneridae</taxon>
        <taxon>Pentapetalae</taxon>
        <taxon>rosids</taxon>
        <taxon>malvids</taxon>
        <taxon>Malvales</taxon>
        <taxon>Malvaceae</taxon>
        <taxon>Malvoideae</taxon>
        <taxon>Gossypium</taxon>
    </lineage>
</organism>